<sequence length="133" mass="14766">MTTNCNLTPSCIPPNPDISGIGVRTAIYTQNLLCFLPVVLNLWDGQVTAEEMKGIKDQSIGMLAIAFAILISTIVEAQTKTAITGQSIDKFHAAIILDLSWMNNTSTWIWFLLHAHHRTKTNLNCIAPTWKAW</sequence>
<organism evidence="2 3">
    <name type="scientific">Collybiopsis luxurians FD-317 M1</name>
    <dbReference type="NCBI Taxonomy" id="944289"/>
    <lineage>
        <taxon>Eukaryota</taxon>
        <taxon>Fungi</taxon>
        <taxon>Dikarya</taxon>
        <taxon>Basidiomycota</taxon>
        <taxon>Agaricomycotina</taxon>
        <taxon>Agaricomycetes</taxon>
        <taxon>Agaricomycetidae</taxon>
        <taxon>Agaricales</taxon>
        <taxon>Marasmiineae</taxon>
        <taxon>Omphalotaceae</taxon>
        <taxon>Collybiopsis</taxon>
        <taxon>Collybiopsis luxurians</taxon>
    </lineage>
</organism>
<keyword evidence="3" id="KW-1185">Reference proteome</keyword>
<keyword evidence="1" id="KW-1133">Transmembrane helix</keyword>
<proteinExistence type="predicted"/>
<dbReference type="EMBL" id="KN834771">
    <property type="protein sequence ID" value="KIK61328.1"/>
    <property type="molecule type" value="Genomic_DNA"/>
</dbReference>
<dbReference type="HOGENOM" id="CLU_2126913_0_0_1"/>
<accession>A0A0D0CYB2</accession>
<keyword evidence="1" id="KW-0472">Membrane</keyword>
<dbReference type="AlphaFoldDB" id="A0A0D0CYB2"/>
<reference evidence="2 3" key="1">
    <citation type="submission" date="2014-04" db="EMBL/GenBank/DDBJ databases">
        <title>Evolutionary Origins and Diversification of the Mycorrhizal Mutualists.</title>
        <authorList>
            <consortium name="DOE Joint Genome Institute"/>
            <consortium name="Mycorrhizal Genomics Consortium"/>
            <person name="Kohler A."/>
            <person name="Kuo A."/>
            <person name="Nagy L.G."/>
            <person name="Floudas D."/>
            <person name="Copeland A."/>
            <person name="Barry K.W."/>
            <person name="Cichocki N."/>
            <person name="Veneault-Fourrey C."/>
            <person name="LaButti K."/>
            <person name="Lindquist E.A."/>
            <person name="Lipzen A."/>
            <person name="Lundell T."/>
            <person name="Morin E."/>
            <person name="Murat C."/>
            <person name="Riley R."/>
            <person name="Ohm R."/>
            <person name="Sun H."/>
            <person name="Tunlid A."/>
            <person name="Henrissat B."/>
            <person name="Grigoriev I.V."/>
            <person name="Hibbett D.S."/>
            <person name="Martin F."/>
        </authorList>
    </citation>
    <scope>NUCLEOTIDE SEQUENCE [LARGE SCALE GENOMIC DNA]</scope>
    <source>
        <strain evidence="2 3">FD-317 M1</strain>
    </source>
</reference>
<dbReference type="Proteomes" id="UP000053593">
    <property type="component" value="Unassembled WGS sequence"/>
</dbReference>
<keyword evidence="1" id="KW-0812">Transmembrane</keyword>
<feature type="transmembrane region" description="Helical" evidence="1">
    <location>
        <begin position="60"/>
        <end position="79"/>
    </location>
</feature>
<evidence type="ECO:0000256" key="1">
    <source>
        <dbReference type="SAM" id="Phobius"/>
    </source>
</evidence>
<gene>
    <name evidence="2" type="ORF">GYMLUDRAFT_166644</name>
</gene>
<feature type="non-terminal residue" evidence="2">
    <location>
        <position position="133"/>
    </location>
</feature>
<name>A0A0D0CYB2_9AGAR</name>
<evidence type="ECO:0000313" key="3">
    <source>
        <dbReference type="Proteomes" id="UP000053593"/>
    </source>
</evidence>
<evidence type="ECO:0000313" key="2">
    <source>
        <dbReference type="EMBL" id="KIK61328.1"/>
    </source>
</evidence>
<dbReference type="OrthoDB" id="3351993at2759"/>
<protein>
    <submittedName>
        <fullName evidence="2">Uncharacterized protein</fullName>
    </submittedName>
</protein>